<evidence type="ECO:0000313" key="1">
    <source>
        <dbReference type="EMBL" id="KAJ7371659.1"/>
    </source>
</evidence>
<name>A0A9W9YZP1_9CNID</name>
<keyword evidence="2" id="KW-1185">Reference proteome</keyword>
<sequence length="108" mass="12826">MDSYALPLETYETTQPLQEWIVKHWKYVVTNTKSLQAVNDKSCGHYALVYLKDRARGRTLQEFFNPFSRHDYVKNGHKVGQMLKRMIRNEICWNKVCKSPHHQACCCY</sequence>
<dbReference type="Proteomes" id="UP001163046">
    <property type="component" value="Unassembled WGS sequence"/>
</dbReference>
<proteinExistence type="predicted"/>
<evidence type="ECO:0000313" key="2">
    <source>
        <dbReference type="Proteomes" id="UP001163046"/>
    </source>
</evidence>
<protein>
    <submittedName>
        <fullName evidence="1">Uncharacterized protein</fullName>
    </submittedName>
</protein>
<dbReference type="EMBL" id="MU826843">
    <property type="protein sequence ID" value="KAJ7371659.1"/>
    <property type="molecule type" value="Genomic_DNA"/>
</dbReference>
<dbReference type="AlphaFoldDB" id="A0A9W9YZP1"/>
<reference evidence="1" key="1">
    <citation type="submission" date="2023-01" db="EMBL/GenBank/DDBJ databases">
        <title>Genome assembly of the deep-sea coral Lophelia pertusa.</title>
        <authorList>
            <person name="Herrera S."/>
            <person name="Cordes E."/>
        </authorList>
    </citation>
    <scope>NUCLEOTIDE SEQUENCE</scope>
    <source>
        <strain evidence="1">USNM1676648</strain>
        <tissue evidence="1">Polyp</tissue>
    </source>
</reference>
<comment type="caution">
    <text evidence="1">The sequence shown here is derived from an EMBL/GenBank/DDBJ whole genome shotgun (WGS) entry which is preliminary data.</text>
</comment>
<accession>A0A9W9YZP1</accession>
<dbReference type="OrthoDB" id="10275577at2759"/>
<gene>
    <name evidence="1" type="ORF">OS493_023679</name>
</gene>
<organism evidence="1 2">
    <name type="scientific">Desmophyllum pertusum</name>
    <dbReference type="NCBI Taxonomy" id="174260"/>
    <lineage>
        <taxon>Eukaryota</taxon>
        <taxon>Metazoa</taxon>
        <taxon>Cnidaria</taxon>
        <taxon>Anthozoa</taxon>
        <taxon>Hexacorallia</taxon>
        <taxon>Scleractinia</taxon>
        <taxon>Caryophylliina</taxon>
        <taxon>Caryophylliidae</taxon>
        <taxon>Desmophyllum</taxon>
    </lineage>
</organism>